<dbReference type="GO" id="GO:0019172">
    <property type="term" value="F:glyoxalase III activity"/>
    <property type="evidence" value="ECO:0007669"/>
    <property type="project" value="UniProtKB-EC"/>
</dbReference>
<dbReference type="OrthoDB" id="543156at2759"/>
<evidence type="ECO:0000256" key="2">
    <source>
        <dbReference type="ARBA" id="ARBA00023016"/>
    </source>
</evidence>
<dbReference type="AlphaFoldDB" id="N1PNW6"/>
<dbReference type="CDD" id="cd03141">
    <property type="entry name" value="GATase1_Hsp31_like"/>
    <property type="match status" value="1"/>
</dbReference>
<dbReference type="Gene3D" id="3.40.50.880">
    <property type="match status" value="1"/>
</dbReference>
<keyword evidence="2" id="KW-0346">Stress response</keyword>
<dbReference type="SUPFAM" id="SSF52317">
    <property type="entry name" value="Class I glutamine amidotransferase-like"/>
    <property type="match status" value="1"/>
</dbReference>
<keyword evidence="9" id="KW-1185">Reference proteome</keyword>
<evidence type="ECO:0000256" key="1">
    <source>
        <dbReference type="ARBA" id="ARBA00013134"/>
    </source>
</evidence>
<name>N1PNW6_DOTSN</name>
<dbReference type="Proteomes" id="UP000016933">
    <property type="component" value="Unassembled WGS sequence"/>
</dbReference>
<comment type="similarity">
    <text evidence="4">Belongs to the peptidase C56 family. HSP31-like subfamily.</text>
</comment>
<dbReference type="InterPro" id="IPR029062">
    <property type="entry name" value="Class_I_gatase-like"/>
</dbReference>
<feature type="compositionally biased region" description="Low complexity" evidence="6">
    <location>
        <begin position="24"/>
        <end position="52"/>
    </location>
</feature>
<reference evidence="9" key="1">
    <citation type="journal article" date="2012" name="PLoS Genet.">
        <title>The genomes of the fungal plant pathogens Cladosporium fulvum and Dothistroma septosporum reveal adaptation to different hosts and lifestyles but also signatures of common ancestry.</title>
        <authorList>
            <person name="de Wit P.J.G.M."/>
            <person name="van der Burgt A."/>
            <person name="Oekmen B."/>
            <person name="Stergiopoulos I."/>
            <person name="Abd-Elsalam K.A."/>
            <person name="Aerts A.L."/>
            <person name="Bahkali A.H."/>
            <person name="Beenen H.G."/>
            <person name="Chettri P."/>
            <person name="Cox M.P."/>
            <person name="Datema E."/>
            <person name="de Vries R.P."/>
            <person name="Dhillon B."/>
            <person name="Ganley A.R."/>
            <person name="Griffiths S.A."/>
            <person name="Guo Y."/>
            <person name="Hamelin R.C."/>
            <person name="Henrissat B."/>
            <person name="Kabir M.S."/>
            <person name="Jashni M.K."/>
            <person name="Kema G."/>
            <person name="Klaubauf S."/>
            <person name="Lapidus A."/>
            <person name="Levasseur A."/>
            <person name="Lindquist E."/>
            <person name="Mehrabi R."/>
            <person name="Ohm R.A."/>
            <person name="Owen T.J."/>
            <person name="Salamov A."/>
            <person name="Schwelm A."/>
            <person name="Schijlen E."/>
            <person name="Sun H."/>
            <person name="van den Burg H.A."/>
            <person name="van Ham R.C.H.J."/>
            <person name="Zhang S."/>
            <person name="Goodwin S.B."/>
            <person name="Grigoriev I.V."/>
            <person name="Collemare J."/>
            <person name="Bradshaw R.E."/>
        </authorList>
    </citation>
    <scope>NUCLEOTIDE SEQUENCE [LARGE SCALE GENOMIC DNA]</scope>
    <source>
        <strain evidence="9">NZE10 / CBS 128990</strain>
    </source>
</reference>
<proteinExistence type="inferred from homology"/>
<dbReference type="eggNOG" id="ENOG502RZ3Y">
    <property type="taxonomic scope" value="Eukaryota"/>
</dbReference>
<dbReference type="PANTHER" id="PTHR48094">
    <property type="entry name" value="PROTEIN/NUCLEIC ACID DEGLYCASE DJ-1-RELATED"/>
    <property type="match status" value="1"/>
</dbReference>
<feature type="region of interest" description="Disordered" evidence="6">
    <location>
        <begin position="7"/>
        <end position="52"/>
    </location>
</feature>
<evidence type="ECO:0000256" key="5">
    <source>
        <dbReference type="ARBA" id="ARBA00048082"/>
    </source>
</evidence>
<reference evidence="8 9" key="2">
    <citation type="journal article" date="2012" name="PLoS Pathog.">
        <title>Diverse lifestyles and strategies of plant pathogenesis encoded in the genomes of eighteen Dothideomycetes fungi.</title>
        <authorList>
            <person name="Ohm R.A."/>
            <person name="Feau N."/>
            <person name="Henrissat B."/>
            <person name="Schoch C.L."/>
            <person name="Horwitz B.A."/>
            <person name="Barry K.W."/>
            <person name="Condon B.J."/>
            <person name="Copeland A.C."/>
            <person name="Dhillon B."/>
            <person name="Glaser F."/>
            <person name="Hesse C.N."/>
            <person name="Kosti I."/>
            <person name="LaButti K."/>
            <person name="Lindquist E.A."/>
            <person name="Lucas S."/>
            <person name="Salamov A.A."/>
            <person name="Bradshaw R.E."/>
            <person name="Ciuffetti L."/>
            <person name="Hamelin R.C."/>
            <person name="Kema G.H.J."/>
            <person name="Lawrence C."/>
            <person name="Scott J.A."/>
            <person name="Spatafora J.W."/>
            <person name="Turgeon B.G."/>
            <person name="de Wit P.J.G.M."/>
            <person name="Zhong S."/>
            <person name="Goodwin S.B."/>
            <person name="Grigoriev I.V."/>
        </authorList>
    </citation>
    <scope>NUCLEOTIDE SEQUENCE [LARGE SCALE GENOMIC DNA]</scope>
    <source>
        <strain evidence="9">NZE10 / CBS 128990</strain>
    </source>
</reference>
<keyword evidence="3" id="KW-0456">Lyase</keyword>
<dbReference type="HOGENOM" id="CLU_070319_1_1_1"/>
<dbReference type="OMA" id="DPHSLQM"/>
<dbReference type="InterPro" id="IPR050325">
    <property type="entry name" value="Prot/Nucl_acid_deglycase"/>
</dbReference>
<dbReference type="EC" id="4.2.1.130" evidence="1"/>
<evidence type="ECO:0000256" key="6">
    <source>
        <dbReference type="SAM" id="MobiDB-lite"/>
    </source>
</evidence>
<sequence>MGSFIEKIKAKLPGHHGDKKDATESTTASPAPASTQATAPAPTPAAAPKTAASTGRPKVLFVLTSHDKMGDTDNPTGWYLPEFAHPYYKLAPHAEITIASPKGGEAPLDPSSVEMFKEDAESTRFLKEKEALWKNTEKLELFVGRETEFDAIFYVGGHGPMFDLATDQTSHSLIRTFYESNRIVSAVCHGPAALANAKLSDGSYLVAGKDVTGFTNVEEDQVGLSSVMPFLLESKLVENGGQFVQATEPWGAKVVNSGLEGRLITGQNPNSAGPVGEAILKALERR</sequence>
<dbReference type="GO" id="GO:0005737">
    <property type="term" value="C:cytoplasm"/>
    <property type="evidence" value="ECO:0007669"/>
    <property type="project" value="TreeGrafter"/>
</dbReference>
<evidence type="ECO:0000256" key="4">
    <source>
        <dbReference type="ARBA" id="ARBA00038493"/>
    </source>
</evidence>
<dbReference type="STRING" id="675120.N1PNW6"/>
<dbReference type="EMBL" id="KB446539">
    <property type="protein sequence ID" value="EME44608.1"/>
    <property type="molecule type" value="Genomic_DNA"/>
</dbReference>
<dbReference type="GO" id="GO:0019243">
    <property type="term" value="P:methylglyoxal catabolic process to D-lactate via S-lactoyl-glutathione"/>
    <property type="evidence" value="ECO:0007669"/>
    <property type="project" value="TreeGrafter"/>
</dbReference>
<dbReference type="Pfam" id="PF01965">
    <property type="entry name" value="DJ-1_PfpI"/>
    <property type="match status" value="1"/>
</dbReference>
<evidence type="ECO:0000313" key="9">
    <source>
        <dbReference type="Proteomes" id="UP000016933"/>
    </source>
</evidence>
<accession>N1PNW6</accession>
<evidence type="ECO:0000259" key="7">
    <source>
        <dbReference type="Pfam" id="PF01965"/>
    </source>
</evidence>
<feature type="domain" description="DJ-1/PfpI" evidence="7">
    <location>
        <begin position="147"/>
        <end position="279"/>
    </location>
</feature>
<protein>
    <recommendedName>
        <fullName evidence="1">D-lactate dehydratase</fullName>
        <ecNumber evidence="1">4.2.1.130</ecNumber>
    </recommendedName>
</protein>
<evidence type="ECO:0000313" key="8">
    <source>
        <dbReference type="EMBL" id="EME44608.1"/>
    </source>
</evidence>
<gene>
    <name evidence="8" type="ORF">DOTSEDRAFT_72158</name>
</gene>
<evidence type="ECO:0000256" key="3">
    <source>
        <dbReference type="ARBA" id="ARBA00023239"/>
    </source>
</evidence>
<dbReference type="PANTHER" id="PTHR48094:SF11">
    <property type="entry name" value="GLUTATHIONE-INDEPENDENT GLYOXALASE HSP31-RELATED"/>
    <property type="match status" value="1"/>
</dbReference>
<dbReference type="InterPro" id="IPR002818">
    <property type="entry name" value="DJ-1/PfpI"/>
</dbReference>
<organism evidence="8 9">
    <name type="scientific">Dothistroma septosporum (strain NZE10 / CBS 128990)</name>
    <name type="common">Red band needle blight fungus</name>
    <name type="synonym">Mycosphaerella pini</name>
    <dbReference type="NCBI Taxonomy" id="675120"/>
    <lineage>
        <taxon>Eukaryota</taxon>
        <taxon>Fungi</taxon>
        <taxon>Dikarya</taxon>
        <taxon>Ascomycota</taxon>
        <taxon>Pezizomycotina</taxon>
        <taxon>Dothideomycetes</taxon>
        <taxon>Dothideomycetidae</taxon>
        <taxon>Mycosphaerellales</taxon>
        <taxon>Mycosphaerellaceae</taxon>
        <taxon>Dothistroma</taxon>
    </lineage>
</organism>
<comment type="catalytic activity">
    <reaction evidence="5">
        <text>methylglyoxal + H2O = (R)-lactate + H(+)</text>
        <dbReference type="Rhea" id="RHEA:27754"/>
        <dbReference type="ChEBI" id="CHEBI:15377"/>
        <dbReference type="ChEBI" id="CHEBI:15378"/>
        <dbReference type="ChEBI" id="CHEBI:16004"/>
        <dbReference type="ChEBI" id="CHEBI:17158"/>
        <dbReference type="EC" id="4.2.1.130"/>
    </reaction>
</comment>